<dbReference type="Proteomes" id="UP001177140">
    <property type="component" value="Unassembled WGS sequence"/>
</dbReference>
<dbReference type="CDD" id="cd23837">
    <property type="entry name" value="UBCc_UBE2O"/>
    <property type="match status" value="1"/>
</dbReference>
<feature type="compositionally biased region" description="Acidic residues" evidence="6">
    <location>
        <begin position="16"/>
        <end position="36"/>
    </location>
</feature>
<evidence type="ECO:0000313" key="8">
    <source>
        <dbReference type="EMBL" id="MCL7021844.1"/>
    </source>
</evidence>
<name>A0AA41UV49_PAPNU</name>
<keyword evidence="3" id="KW-0547">Nucleotide-binding</keyword>
<dbReference type="GO" id="GO:0061631">
    <property type="term" value="F:ubiquitin conjugating enzyme activity"/>
    <property type="evidence" value="ECO:0007669"/>
    <property type="project" value="UniProtKB-EC"/>
</dbReference>
<dbReference type="Pfam" id="PF00179">
    <property type="entry name" value="UQ_con"/>
    <property type="match status" value="1"/>
</dbReference>
<dbReference type="EMBL" id="JAJJMA010323786">
    <property type="protein sequence ID" value="MCL7050110.1"/>
    <property type="molecule type" value="Genomic_DNA"/>
</dbReference>
<keyword evidence="2" id="KW-0808">Transferase</keyword>
<evidence type="ECO:0000313" key="9">
    <source>
        <dbReference type="EMBL" id="MCL7050110.1"/>
    </source>
</evidence>
<evidence type="ECO:0000256" key="3">
    <source>
        <dbReference type="ARBA" id="ARBA00022741"/>
    </source>
</evidence>
<dbReference type="GO" id="GO:0005524">
    <property type="term" value="F:ATP binding"/>
    <property type="evidence" value="ECO:0007669"/>
    <property type="project" value="UniProtKB-KW"/>
</dbReference>
<evidence type="ECO:0000256" key="1">
    <source>
        <dbReference type="ARBA" id="ARBA00012486"/>
    </source>
</evidence>
<evidence type="ECO:0000313" key="10">
    <source>
        <dbReference type="Proteomes" id="UP001177140"/>
    </source>
</evidence>
<accession>A0AA41UV49</accession>
<evidence type="ECO:0000256" key="6">
    <source>
        <dbReference type="SAM" id="MobiDB-lite"/>
    </source>
</evidence>
<gene>
    <name evidence="8" type="ORF">MKW94_019176</name>
    <name evidence="9" type="ORF">MKW94_023599</name>
</gene>
<dbReference type="Gene3D" id="3.10.110.10">
    <property type="entry name" value="Ubiquitin Conjugating Enzyme"/>
    <property type="match status" value="1"/>
</dbReference>
<proteinExistence type="predicted"/>
<keyword evidence="10" id="KW-1185">Reference proteome</keyword>
<dbReference type="SMART" id="SM00212">
    <property type="entry name" value="UBCc"/>
    <property type="match status" value="1"/>
</dbReference>
<comment type="caution">
    <text evidence="8">The sequence shown here is derived from an EMBL/GenBank/DDBJ whole genome shotgun (WGS) entry which is preliminary data.</text>
</comment>
<organism evidence="8 10">
    <name type="scientific">Papaver nudicaule</name>
    <name type="common">Iceland poppy</name>
    <dbReference type="NCBI Taxonomy" id="74823"/>
    <lineage>
        <taxon>Eukaryota</taxon>
        <taxon>Viridiplantae</taxon>
        <taxon>Streptophyta</taxon>
        <taxon>Embryophyta</taxon>
        <taxon>Tracheophyta</taxon>
        <taxon>Spermatophyta</taxon>
        <taxon>Magnoliopsida</taxon>
        <taxon>Ranunculales</taxon>
        <taxon>Papaveraceae</taxon>
        <taxon>Papaveroideae</taxon>
        <taxon>Papaver</taxon>
    </lineage>
</organism>
<dbReference type="EMBL" id="JAJJMA010005329">
    <property type="protein sequence ID" value="MCL7021844.1"/>
    <property type="molecule type" value="Genomic_DNA"/>
</dbReference>
<dbReference type="EC" id="2.3.2.23" evidence="1"/>
<dbReference type="SUPFAM" id="SSF54495">
    <property type="entry name" value="UBC-like"/>
    <property type="match status" value="1"/>
</dbReference>
<dbReference type="FunFam" id="3.10.110.10:FF:000028">
    <property type="entry name" value="Probable ubiquitin-conjugating enzyme E2 23"/>
    <property type="match status" value="1"/>
</dbReference>
<evidence type="ECO:0000256" key="5">
    <source>
        <dbReference type="ARBA" id="ARBA00022840"/>
    </source>
</evidence>
<evidence type="ECO:0000259" key="7">
    <source>
        <dbReference type="PROSITE" id="PS50127"/>
    </source>
</evidence>
<keyword evidence="4" id="KW-0833">Ubl conjugation pathway</keyword>
<dbReference type="PROSITE" id="PS50127">
    <property type="entry name" value="UBC_2"/>
    <property type="match status" value="1"/>
</dbReference>
<dbReference type="PANTHER" id="PTHR46116">
    <property type="entry name" value="(E3-INDEPENDENT) E2 UBIQUITIN-CONJUGATING ENZYME"/>
    <property type="match status" value="1"/>
</dbReference>
<evidence type="ECO:0000256" key="4">
    <source>
        <dbReference type="ARBA" id="ARBA00022786"/>
    </source>
</evidence>
<evidence type="ECO:0000256" key="2">
    <source>
        <dbReference type="ARBA" id="ARBA00022679"/>
    </source>
</evidence>
<dbReference type="InterPro" id="IPR016135">
    <property type="entry name" value="UBQ-conjugating_enzyme/RWD"/>
</dbReference>
<feature type="domain" description="UBC core" evidence="7">
    <location>
        <begin position="130"/>
        <end position="290"/>
    </location>
</feature>
<dbReference type="AlphaFoldDB" id="A0AA41UV49"/>
<feature type="region of interest" description="Disordered" evidence="6">
    <location>
        <begin position="1"/>
        <end position="36"/>
    </location>
</feature>
<reference evidence="8" key="1">
    <citation type="submission" date="2022-03" db="EMBL/GenBank/DDBJ databases">
        <title>A functionally conserved STORR gene fusion in Papaver species that diverged 16.8 million years ago.</title>
        <authorList>
            <person name="Catania T."/>
        </authorList>
    </citation>
    <scope>NUCLEOTIDE SEQUENCE</scope>
    <source>
        <strain evidence="8">S-191538</strain>
    </source>
</reference>
<sequence length="573" mass="63258">MSIEEQNDEQLVNDISDTEDDGSDLYDPENPESDYEFDEPLFIDAEFAALQAKFDAEDLPPGAEVSVPWLEDRPADQSSSSTVPKQFGEDDNDEVLAKFRSFKSFDSVEDFSDHHYESESVTKTMQASPKWTKAIQQDWRLLEKDLPETIFVRVYEGRMDLLRAVIVGAAGTPYHDGLYFFDVYFPPEYPDTPPLVNYHAHNLRINPNLYACGYVCLSLLNTWQGDTTENWTPGESTMLQVLLSIQALVLNEKPYFNEPGFEKEAGTARGEEVAQAYNESVFILSCKTMLYTLKNPPKYFEDYVLGHFRLRGRSILAACKAYIEGAQVGCFVEEVQDDVNEGQKSGSPLHVEGVQDDVNGGQMSGSLHAEGVQDVVNEGQRSCSSLHVEGVQDVEGQKSGSSLHVEGVQNVVNEGQKSGTSLHLKSGTSLKFKSEVGTMAGNLVPIFILKGVKNCEQFICLGDSYRLAEANYTNIFKSDFYKPVEAQVAASESQAQIQPFAHSPAQVQPFAHSPAKFHPAGPSLGHIQTHDHAYGTDVYAQAEAKAQANAQALAEALKKFGQNTITANLGLDI</sequence>
<dbReference type="InterPro" id="IPR000608">
    <property type="entry name" value="UBC"/>
</dbReference>
<keyword evidence="5" id="KW-0067">ATP-binding</keyword>
<protein>
    <recommendedName>
        <fullName evidence="1">E2 ubiquitin-conjugating enzyme</fullName>
        <ecNumber evidence="1">2.3.2.23</ecNumber>
    </recommendedName>
</protein>
<dbReference type="PANTHER" id="PTHR46116:SF41">
    <property type="entry name" value="UBIQUITIN-CONJUGATING ENZYME E2 25-RELATED"/>
    <property type="match status" value="1"/>
</dbReference>